<keyword evidence="1 5" id="KW-0489">Methyltransferase</keyword>
<feature type="binding site" evidence="5">
    <location>
        <position position="42"/>
    </location>
    <ligand>
        <name>S-adenosyl-L-methionine</name>
        <dbReference type="ChEBI" id="CHEBI:59789"/>
    </ligand>
</feature>
<dbReference type="EC" id="2.1.1.222" evidence="5"/>
<dbReference type="GO" id="GO:0061542">
    <property type="term" value="F:3-demethylubiquinol 3-O-methyltransferase activity"/>
    <property type="evidence" value="ECO:0007669"/>
    <property type="project" value="UniProtKB-EC"/>
</dbReference>
<dbReference type="NCBIfam" id="TIGR01983">
    <property type="entry name" value="UbiG"/>
    <property type="match status" value="1"/>
</dbReference>
<feature type="binding site" evidence="5">
    <location>
        <position position="94"/>
    </location>
    <ligand>
        <name>S-adenosyl-L-methionine</name>
        <dbReference type="ChEBI" id="CHEBI:59789"/>
    </ligand>
</feature>
<dbReference type="CDD" id="cd02440">
    <property type="entry name" value="AdoMet_MTases"/>
    <property type="match status" value="1"/>
</dbReference>
<dbReference type="GO" id="GO:0032259">
    <property type="term" value="P:methylation"/>
    <property type="evidence" value="ECO:0007669"/>
    <property type="project" value="UniProtKB-KW"/>
</dbReference>
<dbReference type="PROSITE" id="PS00163">
    <property type="entry name" value="FUMARATE_LYASES"/>
    <property type="match status" value="1"/>
</dbReference>
<comment type="catalytic activity">
    <reaction evidence="5">
        <text>a 3-demethylubiquinol + S-adenosyl-L-methionine = a ubiquinol + S-adenosyl-L-homocysteine + H(+)</text>
        <dbReference type="Rhea" id="RHEA:44380"/>
        <dbReference type="Rhea" id="RHEA-COMP:9566"/>
        <dbReference type="Rhea" id="RHEA-COMP:10914"/>
        <dbReference type="ChEBI" id="CHEBI:15378"/>
        <dbReference type="ChEBI" id="CHEBI:17976"/>
        <dbReference type="ChEBI" id="CHEBI:57856"/>
        <dbReference type="ChEBI" id="CHEBI:59789"/>
        <dbReference type="ChEBI" id="CHEBI:84422"/>
        <dbReference type="EC" id="2.1.1.64"/>
    </reaction>
</comment>
<evidence type="ECO:0000313" key="6">
    <source>
        <dbReference type="EMBL" id="MDO7834027.1"/>
    </source>
</evidence>
<dbReference type="PANTHER" id="PTHR43464:SF19">
    <property type="entry name" value="UBIQUINONE BIOSYNTHESIS O-METHYLTRANSFERASE, MITOCHONDRIAL"/>
    <property type="match status" value="1"/>
</dbReference>
<evidence type="ECO:0000256" key="1">
    <source>
        <dbReference type="ARBA" id="ARBA00022603"/>
    </source>
</evidence>
<dbReference type="EC" id="2.1.1.64" evidence="5"/>
<comment type="pathway">
    <text evidence="5">Cofactor biosynthesis; ubiquinone biosynthesis.</text>
</comment>
<reference evidence="6" key="1">
    <citation type="submission" date="2023-07" db="EMBL/GenBank/DDBJ databases">
        <title>Bacterial whole genome sequence for Sphingobium sp. HBC34.</title>
        <authorList>
            <person name="Le V."/>
            <person name="Ko S.-R."/>
            <person name="Ahn C.-Y."/>
            <person name="Oh H.-M."/>
        </authorList>
    </citation>
    <scope>NUCLEOTIDE SEQUENCE</scope>
    <source>
        <strain evidence="6">HBC34</strain>
    </source>
</reference>
<dbReference type="HAMAP" id="MF_00472">
    <property type="entry name" value="UbiG"/>
    <property type="match status" value="1"/>
</dbReference>
<keyword evidence="7" id="KW-1185">Reference proteome</keyword>
<dbReference type="Pfam" id="PF13489">
    <property type="entry name" value="Methyltransf_23"/>
    <property type="match status" value="1"/>
</dbReference>
<evidence type="ECO:0000256" key="5">
    <source>
        <dbReference type="HAMAP-Rule" id="MF_00472"/>
    </source>
</evidence>
<gene>
    <name evidence="5 6" type="primary">ubiG</name>
    <name evidence="6" type="ORF">Q4610_03120</name>
</gene>
<organism evidence="6 7">
    <name type="scientific">Sphingobium cyanobacteriorum</name>
    <dbReference type="NCBI Taxonomy" id="3063954"/>
    <lineage>
        <taxon>Bacteria</taxon>
        <taxon>Pseudomonadati</taxon>
        <taxon>Pseudomonadota</taxon>
        <taxon>Alphaproteobacteria</taxon>
        <taxon>Sphingomonadales</taxon>
        <taxon>Sphingomonadaceae</taxon>
        <taxon>Sphingobium</taxon>
    </lineage>
</organism>
<protein>
    <recommendedName>
        <fullName evidence="5">Ubiquinone biosynthesis O-methyltransferase</fullName>
    </recommendedName>
    <alternativeName>
        <fullName evidence="5">2-polyprenyl-6-hydroxyphenol methylase</fullName>
        <ecNumber evidence="5">2.1.1.222</ecNumber>
    </alternativeName>
    <alternativeName>
        <fullName evidence="5">3-demethylubiquinone 3-O-methyltransferase</fullName>
        <ecNumber evidence="5">2.1.1.64</ecNumber>
    </alternativeName>
</protein>
<dbReference type="EMBL" id="JAUQOM010000001">
    <property type="protein sequence ID" value="MDO7834027.1"/>
    <property type="molecule type" value="Genomic_DNA"/>
</dbReference>
<proteinExistence type="inferred from homology"/>
<accession>A0ABT8ZHL9</accession>
<keyword evidence="2 5" id="KW-0808">Transferase</keyword>
<keyword evidence="3 5" id="KW-0831">Ubiquinone biosynthesis</keyword>
<evidence type="ECO:0000256" key="2">
    <source>
        <dbReference type="ARBA" id="ARBA00022679"/>
    </source>
</evidence>
<evidence type="ECO:0000313" key="7">
    <source>
        <dbReference type="Proteomes" id="UP001176471"/>
    </source>
</evidence>
<dbReference type="Gene3D" id="3.40.50.150">
    <property type="entry name" value="Vaccinia Virus protein VP39"/>
    <property type="match status" value="1"/>
</dbReference>
<comment type="catalytic activity">
    <reaction evidence="5">
        <text>a 3-(all-trans-polyprenyl)benzene-1,2-diol + S-adenosyl-L-methionine = a 2-methoxy-6-(all-trans-polyprenyl)phenol + S-adenosyl-L-homocysteine + H(+)</text>
        <dbReference type="Rhea" id="RHEA:31411"/>
        <dbReference type="Rhea" id="RHEA-COMP:9550"/>
        <dbReference type="Rhea" id="RHEA-COMP:9551"/>
        <dbReference type="ChEBI" id="CHEBI:15378"/>
        <dbReference type="ChEBI" id="CHEBI:57856"/>
        <dbReference type="ChEBI" id="CHEBI:59789"/>
        <dbReference type="ChEBI" id="CHEBI:62729"/>
        <dbReference type="ChEBI" id="CHEBI:62731"/>
        <dbReference type="EC" id="2.1.1.222"/>
    </reaction>
</comment>
<name>A0ABT8ZHL9_9SPHN</name>
<sequence length="246" mass="26090">MTTQNATATIDPREAAHFGEMAADWWNPAGSSAMLHKLNPVRLRYIRAAIDRHWPGNAHGFRPLAGRRALDVGCGAGLLAEPLARLGAAVTGLDAAPENIAVAAAHAVGQQLSIDYRATPVEDLADSGFDLVTSMEVIEHVADPAAFVRALAGKLAPDGLMILSTPNRTPLSRLAMITIGESVGGIPKGTHDWRKFLTPDELTVLLDQAGLEVTDSSGLSFDPRSGFTLSANSAINYLLTARHKAR</sequence>
<evidence type="ECO:0000256" key="3">
    <source>
        <dbReference type="ARBA" id="ARBA00022688"/>
    </source>
</evidence>
<dbReference type="InterPro" id="IPR010233">
    <property type="entry name" value="UbiG_MeTrfase"/>
</dbReference>
<dbReference type="InterPro" id="IPR029063">
    <property type="entry name" value="SAM-dependent_MTases_sf"/>
</dbReference>
<feature type="binding site" evidence="5">
    <location>
        <position position="135"/>
    </location>
    <ligand>
        <name>S-adenosyl-L-methionine</name>
        <dbReference type="ChEBI" id="CHEBI:59789"/>
    </ligand>
</feature>
<dbReference type="SUPFAM" id="SSF53335">
    <property type="entry name" value="S-adenosyl-L-methionine-dependent methyltransferases"/>
    <property type="match status" value="1"/>
</dbReference>
<dbReference type="InterPro" id="IPR020557">
    <property type="entry name" value="Fumarate_lyase_CS"/>
</dbReference>
<evidence type="ECO:0000256" key="4">
    <source>
        <dbReference type="ARBA" id="ARBA00022691"/>
    </source>
</evidence>
<feature type="binding site" evidence="5">
    <location>
        <position position="73"/>
    </location>
    <ligand>
        <name>S-adenosyl-L-methionine</name>
        <dbReference type="ChEBI" id="CHEBI:59789"/>
    </ligand>
</feature>
<dbReference type="PANTHER" id="PTHR43464">
    <property type="entry name" value="METHYLTRANSFERASE"/>
    <property type="match status" value="1"/>
</dbReference>
<keyword evidence="4 5" id="KW-0949">S-adenosyl-L-methionine</keyword>
<dbReference type="RefSeq" id="WP_304534538.1">
    <property type="nucleotide sequence ID" value="NZ_JAUQOM010000001.1"/>
</dbReference>
<comment type="similarity">
    <text evidence="5">Belongs to the methyltransferase superfamily. UbiG/COQ3 family.</text>
</comment>
<dbReference type="GO" id="GO:0102208">
    <property type="term" value="F:2-polyprenyl-6-hydroxyphenol methylase activity"/>
    <property type="evidence" value="ECO:0007669"/>
    <property type="project" value="UniProtKB-EC"/>
</dbReference>
<dbReference type="Proteomes" id="UP001176471">
    <property type="component" value="Unassembled WGS sequence"/>
</dbReference>
<comment type="function">
    <text evidence="5">O-methyltransferase that catalyzes the 2 O-methylation steps in the ubiquinone biosynthetic pathway.</text>
</comment>
<comment type="caution">
    <text evidence="6">The sequence shown here is derived from an EMBL/GenBank/DDBJ whole genome shotgun (WGS) entry which is preliminary data.</text>
</comment>